<evidence type="ECO:0000313" key="4">
    <source>
        <dbReference type="Proteomes" id="UP000659697"/>
    </source>
</evidence>
<keyword evidence="1" id="KW-0732">Signal</keyword>
<feature type="signal peptide" evidence="1">
    <location>
        <begin position="1"/>
        <end position="21"/>
    </location>
</feature>
<proteinExistence type="predicted"/>
<comment type="caution">
    <text evidence="3">The sequence shown here is derived from an EMBL/GenBank/DDBJ whole genome shotgun (WGS) entry which is preliminary data.</text>
</comment>
<name>A0ABQ3KW83_9ALTE</name>
<dbReference type="InterPro" id="IPR018637">
    <property type="entry name" value="DUF2059"/>
</dbReference>
<feature type="domain" description="DUF2059" evidence="2">
    <location>
        <begin position="79"/>
        <end position="135"/>
    </location>
</feature>
<protein>
    <recommendedName>
        <fullName evidence="2">DUF2059 domain-containing protein</fullName>
    </recommendedName>
</protein>
<dbReference type="Proteomes" id="UP000659697">
    <property type="component" value="Unassembled WGS sequence"/>
</dbReference>
<gene>
    <name evidence="3" type="ORF">GCM10010919_08610</name>
</gene>
<evidence type="ECO:0000259" key="2">
    <source>
        <dbReference type="Pfam" id="PF09832"/>
    </source>
</evidence>
<organism evidence="3 4">
    <name type="scientific">Alishewanella longhuensis</name>
    <dbReference type="NCBI Taxonomy" id="1091037"/>
    <lineage>
        <taxon>Bacteria</taxon>
        <taxon>Pseudomonadati</taxon>
        <taxon>Pseudomonadota</taxon>
        <taxon>Gammaproteobacteria</taxon>
        <taxon>Alteromonadales</taxon>
        <taxon>Alteromonadaceae</taxon>
        <taxon>Alishewanella</taxon>
    </lineage>
</organism>
<sequence>MKVLRASVLIAFLGLVPAVYASSEAEIQAEMLLESMEMEALMHHSISQMMDLQLQQNPELLPYKDVMMQFFSTYMSWNSLKPEFIKMYSTEFTAAELREINKFYATDTGKKTIEKMPTLMNQGAQIGMARVQANMGELVAMIKAEEERLQMLAK</sequence>
<dbReference type="EMBL" id="BNAO01000002">
    <property type="protein sequence ID" value="GHG63156.1"/>
    <property type="molecule type" value="Genomic_DNA"/>
</dbReference>
<reference evidence="4" key="1">
    <citation type="journal article" date="2019" name="Int. J. Syst. Evol. Microbiol.">
        <title>The Global Catalogue of Microorganisms (GCM) 10K type strain sequencing project: providing services to taxonomists for standard genome sequencing and annotation.</title>
        <authorList>
            <consortium name="The Broad Institute Genomics Platform"/>
            <consortium name="The Broad Institute Genome Sequencing Center for Infectious Disease"/>
            <person name="Wu L."/>
            <person name="Ma J."/>
        </authorList>
    </citation>
    <scope>NUCLEOTIDE SEQUENCE [LARGE SCALE GENOMIC DNA]</scope>
    <source>
        <strain evidence="4">CGMCC 1.7003</strain>
    </source>
</reference>
<evidence type="ECO:0000313" key="3">
    <source>
        <dbReference type="EMBL" id="GHG63156.1"/>
    </source>
</evidence>
<keyword evidence="4" id="KW-1185">Reference proteome</keyword>
<dbReference type="Pfam" id="PF09832">
    <property type="entry name" value="DUF2059"/>
    <property type="match status" value="1"/>
</dbReference>
<evidence type="ECO:0000256" key="1">
    <source>
        <dbReference type="SAM" id="SignalP"/>
    </source>
</evidence>
<dbReference type="RefSeq" id="WP_189430612.1">
    <property type="nucleotide sequence ID" value="NZ_BNAO01000002.1"/>
</dbReference>
<feature type="chain" id="PRO_5045866339" description="DUF2059 domain-containing protein" evidence="1">
    <location>
        <begin position="22"/>
        <end position="154"/>
    </location>
</feature>
<accession>A0ABQ3KW83</accession>